<reference evidence="1" key="1">
    <citation type="journal article" date="2021" name="Nat. Commun.">
        <title>Genetic determinants of endophytism in the Arabidopsis root mycobiome.</title>
        <authorList>
            <person name="Mesny F."/>
            <person name="Miyauchi S."/>
            <person name="Thiergart T."/>
            <person name="Pickel B."/>
            <person name="Atanasova L."/>
            <person name="Karlsson M."/>
            <person name="Huettel B."/>
            <person name="Barry K.W."/>
            <person name="Haridas S."/>
            <person name="Chen C."/>
            <person name="Bauer D."/>
            <person name="Andreopoulos W."/>
            <person name="Pangilinan J."/>
            <person name="LaButti K."/>
            <person name="Riley R."/>
            <person name="Lipzen A."/>
            <person name="Clum A."/>
            <person name="Drula E."/>
            <person name="Henrissat B."/>
            <person name="Kohler A."/>
            <person name="Grigoriev I.V."/>
            <person name="Martin F.M."/>
            <person name="Hacquard S."/>
        </authorList>
    </citation>
    <scope>NUCLEOTIDE SEQUENCE</scope>
    <source>
        <strain evidence="1">MPI-CAGE-CH-0235</strain>
    </source>
</reference>
<dbReference type="EMBL" id="JAGPNK010000017">
    <property type="protein sequence ID" value="KAH7305965.1"/>
    <property type="molecule type" value="Genomic_DNA"/>
</dbReference>
<organism evidence="1 2">
    <name type="scientific">Stachybotrys elegans</name>
    <dbReference type="NCBI Taxonomy" id="80388"/>
    <lineage>
        <taxon>Eukaryota</taxon>
        <taxon>Fungi</taxon>
        <taxon>Dikarya</taxon>
        <taxon>Ascomycota</taxon>
        <taxon>Pezizomycotina</taxon>
        <taxon>Sordariomycetes</taxon>
        <taxon>Hypocreomycetidae</taxon>
        <taxon>Hypocreales</taxon>
        <taxon>Stachybotryaceae</taxon>
        <taxon>Stachybotrys</taxon>
    </lineage>
</organism>
<name>A0A8K0SEL9_9HYPO</name>
<accession>A0A8K0SEL9</accession>
<dbReference type="AlphaFoldDB" id="A0A8K0SEL9"/>
<proteinExistence type="predicted"/>
<evidence type="ECO:0000313" key="2">
    <source>
        <dbReference type="Proteomes" id="UP000813444"/>
    </source>
</evidence>
<protein>
    <submittedName>
        <fullName evidence="1">Uncharacterized protein</fullName>
    </submittedName>
</protein>
<comment type="caution">
    <text evidence="1">The sequence shown here is derived from an EMBL/GenBank/DDBJ whole genome shotgun (WGS) entry which is preliminary data.</text>
</comment>
<dbReference type="Proteomes" id="UP000813444">
    <property type="component" value="Unassembled WGS sequence"/>
</dbReference>
<keyword evidence="2" id="KW-1185">Reference proteome</keyword>
<gene>
    <name evidence="1" type="ORF">B0I35DRAFT_110801</name>
</gene>
<sequence length="122" mass="14349">MLFLFCDCGTDIVGFLIFSVHVAAAQLGHCDQLKRWPGNDAFLFKKWTVIQSQDGQWFRPCRWEVETNVMTFMECGGTRQLSGWELEMGGWAKTLCLRPRVRQYPDLNHERRQHNQTRGREQ</sequence>
<evidence type="ECO:0000313" key="1">
    <source>
        <dbReference type="EMBL" id="KAH7305965.1"/>
    </source>
</evidence>